<comment type="subunit">
    <text evidence="14">Interacts with RAP74.</text>
</comment>
<evidence type="ECO:0000256" key="7">
    <source>
        <dbReference type="ARBA" id="ARBA00022801"/>
    </source>
</evidence>
<dbReference type="AlphaFoldDB" id="A0AAX6HV17"/>
<dbReference type="PANTHER" id="PTHR23081">
    <property type="entry name" value="RNA POLYMERASE II CTD PHOSPHATASE"/>
    <property type="match status" value="1"/>
</dbReference>
<sequence>MKSKLEIYLHLSKGRSLPDAILFSRVFPVGEANPHLHPLWQTAEQFGAKCTNQIDEQVTHVVANSLGTDKVNWARNTGRFVVHPGWVEASALLYRRASEQDFAVKI</sequence>
<organism evidence="16 17">
    <name type="scientific">Iris pallida</name>
    <name type="common">Sweet iris</name>
    <dbReference type="NCBI Taxonomy" id="29817"/>
    <lineage>
        <taxon>Eukaryota</taxon>
        <taxon>Viridiplantae</taxon>
        <taxon>Streptophyta</taxon>
        <taxon>Embryophyta</taxon>
        <taxon>Tracheophyta</taxon>
        <taxon>Spermatophyta</taxon>
        <taxon>Magnoliopsida</taxon>
        <taxon>Liliopsida</taxon>
        <taxon>Asparagales</taxon>
        <taxon>Iridaceae</taxon>
        <taxon>Iridoideae</taxon>
        <taxon>Irideae</taxon>
        <taxon>Iris</taxon>
    </lineage>
</organism>
<protein>
    <recommendedName>
        <fullName evidence="4">protein-serine/threonine phosphatase</fullName>
        <ecNumber evidence="4">3.1.3.16</ecNumber>
    </recommendedName>
</protein>
<evidence type="ECO:0000256" key="14">
    <source>
        <dbReference type="ARBA" id="ARBA00063107"/>
    </source>
</evidence>
<keyword evidence="8" id="KW-0694">RNA-binding</keyword>
<dbReference type="InterPro" id="IPR036420">
    <property type="entry name" value="BRCT_dom_sf"/>
</dbReference>
<comment type="cofactor">
    <cofactor evidence="1">
        <name>Mn(2+)</name>
        <dbReference type="ChEBI" id="CHEBI:29035"/>
    </cofactor>
</comment>
<keyword evidence="17" id="KW-1185">Reference proteome</keyword>
<comment type="caution">
    <text evidence="16">The sequence shown here is derived from an EMBL/GenBank/DDBJ whole genome shotgun (WGS) entry which is preliminary data.</text>
</comment>
<dbReference type="SMART" id="SM00292">
    <property type="entry name" value="BRCT"/>
    <property type="match status" value="1"/>
</dbReference>
<keyword evidence="11" id="KW-0539">Nucleus</keyword>
<dbReference type="GO" id="GO:0009651">
    <property type="term" value="P:response to salt stress"/>
    <property type="evidence" value="ECO:0007669"/>
    <property type="project" value="UniProtKB-ARBA"/>
</dbReference>
<comment type="cofactor">
    <cofactor evidence="2">
        <name>Mg(2+)</name>
        <dbReference type="ChEBI" id="CHEBI:18420"/>
    </cofactor>
</comment>
<name>A0AAX6HV17_IRIPA</name>
<evidence type="ECO:0000256" key="10">
    <source>
        <dbReference type="ARBA" id="ARBA00023163"/>
    </source>
</evidence>
<accession>A0AAX6HV17</accession>
<evidence type="ECO:0000256" key="1">
    <source>
        <dbReference type="ARBA" id="ARBA00001936"/>
    </source>
</evidence>
<evidence type="ECO:0000256" key="3">
    <source>
        <dbReference type="ARBA" id="ARBA00004123"/>
    </source>
</evidence>
<dbReference type="Gene3D" id="3.40.50.10190">
    <property type="entry name" value="BRCT domain"/>
    <property type="match status" value="1"/>
</dbReference>
<dbReference type="Proteomes" id="UP001140949">
    <property type="component" value="Unassembled WGS sequence"/>
</dbReference>
<evidence type="ECO:0000256" key="5">
    <source>
        <dbReference type="ARBA" id="ARBA00022491"/>
    </source>
</evidence>
<gene>
    <name evidence="16" type="ORF">M6B38_294900</name>
</gene>
<comment type="catalytic activity">
    <reaction evidence="12">
        <text>O-phospho-L-seryl-[protein] + H2O = L-seryl-[protein] + phosphate</text>
        <dbReference type="Rhea" id="RHEA:20629"/>
        <dbReference type="Rhea" id="RHEA-COMP:9863"/>
        <dbReference type="Rhea" id="RHEA-COMP:11604"/>
        <dbReference type="ChEBI" id="CHEBI:15377"/>
        <dbReference type="ChEBI" id="CHEBI:29999"/>
        <dbReference type="ChEBI" id="CHEBI:43474"/>
        <dbReference type="ChEBI" id="CHEBI:83421"/>
        <dbReference type="EC" id="3.1.3.16"/>
    </reaction>
</comment>
<dbReference type="CDD" id="cd17729">
    <property type="entry name" value="BRCT_CTDP1"/>
    <property type="match status" value="1"/>
</dbReference>
<keyword evidence="6" id="KW-0479">Metal-binding</keyword>
<dbReference type="PANTHER" id="PTHR23081:SF2">
    <property type="entry name" value="RNA POLYMERASE II C-TERMINAL DOMAIN PHOSPHATASE-LIKE 3"/>
    <property type="match status" value="1"/>
</dbReference>
<evidence type="ECO:0000256" key="2">
    <source>
        <dbReference type="ARBA" id="ARBA00001946"/>
    </source>
</evidence>
<evidence type="ECO:0000313" key="16">
    <source>
        <dbReference type="EMBL" id="KAJ6844115.1"/>
    </source>
</evidence>
<evidence type="ECO:0000256" key="6">
    <source>
        <dbReference type="ARBA" id="ARBA00022723"/>
    </source>
</evidence>
<evidence type="ECO:0000259" key="15">
    <source>
        <dbReference type="PROSITE" id="PS50172"/>
    </source>
</evidence>
<evidence type="ECO:0000313" key="17">
    <source>
        <dbReference type="Proteomes" id="UP001140949"/>
    </source>
</evidence>
<dbReference type="InterPro" id="IPR001357">
    <property type="entry name" value="BRCT_dom"/>
</dbReference>
<keyword evidence="5" id="KW-0678">Repressor</keyword>
<feature type="domain" description="BRCT" evidence="15">
    <location>
        <begin position="43"/>
        <end position="104"/>
    </location>
</feature>
<proteinExistence type="predicted"/>
<dbReference type="FunFam" id="3.40.50.10190:FF:000014">
    <property type="entry name" value="RNA polymerase II C-terminal domain phosphatase-like 3"/>
    <property type="match status" value="1"/>
</dbReference>
<evidence type="ECO:0000256" key="11">
    <source>
        <dbReference type="ARBA" id="ARBA00023242"/>
    </source>
</evidence>
<comment type="catalytic activity">
    <reaction evidence="13">
        <text>O-phospho-L-threonyl-[protein] + H2O = L-threonyl-[protein] + phosphate</text>
        <dbReference type="Rhea" id="RHEA:47004"/>
        <dbReference type="Rhea" id="RHEA-COMP:11060"/>
        <dbReference type="Rhea" id="RHEA-COMP:11605"/>
        <dbReference type="ChEBI" id="CHEBI:15377"/>
        <dbReference type="ChEBI" id="CHEBI:30013"/>
        <dbReference type="ChEBI" id="CHEBI:43474"/>
        <dbReference type="ChEBI" id="CHEBI:61977"/>
        <dbReference type="EC" id="3.1.3.16"/>
    </reaction>
</comment>
<comment type="subcellular location">
    <subcellularLocation>
        <location evidence="3">Nucleus</location>
    </subcellularLocation>
</comment>
<reference evidence="16" key="2">
    <citation type="submission" date="2023-04" db="EMBL/GenBank/DDBJ databases">
        <authorList>
            <person name="Bruccoleri R.E."/>
            <person name="Oakeley E.J."/>
            <person name="Faust A.-M."/>
            <person name="Dessus-Babus S."/>
            <person name="Altorfer M."/>
            <person name="Burckhardt D."/>
            <person name="Oertli M."/>
            <person name="Naumann U."/>
            <person name="Petersen F."/>
            <person name="Wong J."/>
        </authorList>
    </citation>
    <scope>NUCLEOTIDE SEQUENCE</scope>
    <source>
        <strain evidence="16">GSM-AAB239-AS_SAM_17_03QT</strain>
        <tissue evidence="16">Leaf</tissue>
    </source>
</reference>
<dbReference type="SUPFAM" id="SSF52113">
    <property type="entry name" value="BRCT domain"/>
    <property type="match status" value="1"/>
</dbReference>
<keyword evidence="10" id="KW-0804">Transcription</keyword>
<evidence type="ECO:0000256" key="12">
    <source>
        <dbReference type="ARBA" id="ARBA00047761"/>
    </source>
</evidence>
<dbReference type="PROSITE" id="PS50172">
    <property type="entry name" value="BRCT"/>
    <property type="match status" value="1"/>
</dbReference>
<dbReference type="InterPro" id="IPR039189">
    <property type="entry name" value="Fcp1"/>
</dbReference>
<keyword evidence="7" id="KW-0378">Hydrolase</keyword>
<dbReference type="GO" id="GO:0046872">
    <property type="term" value="F:metal ion binding"/>
    <property type="evidence" value="ECO:0007669"/>
    <property type="project" value="UniProtKB-KW"/>
</dbReference>
<evidence type="ECO:0000256" key="13">
    <source>
        <dbReference type="ARBA" id="ARBA00048336"/>
    </source>
</evidence>
<dbReference type="GO" id="GO:0008420">
    <property type="term" value="F:RNA polymerase II CTD heptapeptide repeat phosphatase activity"/>
    <property type="evidence" value="ECO:0007669"/>
    <property type="project" value="InterPro"/>
</dbReference>
<keyword evidence="9" id="KW-0805">Transcription regulation</keyword>
<reference evidence="16" key="1">
    <citation type="journal article" date="2023" name="GigaByte">
        <title>Genome assembly of the bearded iris, Iris pallida Lam.</title>
        <authorList>
            <person name="Bruccoleri R.E."/>
            <person name="Oakeley E.J."/>
            <person name="Faust A.M.E."/>
            <person name="Altorfer M."/>
            <person name="Dessus-Babus S."/>
            <person name="Burckhardt D."/>
            <person name="Oertli M."/>
            <person name="Naumann U."/>
            <person name="Petersen F."/>
            <person name="Wong J."/>
        </authorList>
    </citation>
    <scope>NUCLEOTIDE SEQUENCE</scope>
    <source>
        <strain evidence="16">GSM-AAB239-AS_SAM_17_03QT</strain>
    </source>
</reference>
<evidence type="ECO:0000256" key="9">
    <source>
        <dbReference type="ARBA" id="ARBA00023015"/>
    </source>
</evidence>
<dbReference type="EC" id="3.1.3.16" evidence="4"/>
<dbReference type="GO" id="GO:0005634">
    <property type="term" value="C:nucleus"/>
    <property type="evidence" value="ECO:0007669"/>
    <property type="project" value="UniProtKB-SubCell"/>
</dbReference>
<dbReference type="EMBL" id="JANAVB010006646">
    <property type="protein sequence ID" value="KAJ6844115.1"/>
    <property type="molecule type" value="Genomic_DNA"/>
</dbReference>
<evidence type="ECO:0000256" key="4">
    <source>
        <dbReference type="ARBA" id="ARBA00013081"/>
    </source>
</evidence>
<dbReference type="GO" id="GO:0003723">
    <property type="term" value="F:RNA binding"/>
    <property type="evidence" value="ECO:0007669"/>
    <property type="project" value="UniProtKB-KW"/>
</dbReference>
<dbReference type="Pfam" id="PF00533">
    <property type="entry name" value="BRCT"/>
    <property type="match status" value="1"/>
</dbReference>
<evidence type="ECO:0000256" key="8">
    <source>
        <dbReference type="ARBA" id="ARBA00022884"/>
    </source>
</evidence>